<gene>
    <name evidence="2" type="ORF">D2T31_04975</name>
</gene>
<reference evidence="2 3" key="1">
    <citation type="submission" date="2019-01" db="EMBL/GenBank/DDBJ databases">
        <title>Sinorhodobacter populi sp. nov. isolated from the symptomatic bark tissue of Populus euramericana canker.</title>
        <authorList>
            <person name="Xu G."/>
        </authorList>
    </citation>
    <scope>NUCLEOTIDE SEQUENCE [LARGE SCALE GENOMIC DNA]</scope>
    <source>
        <strain evidence="2 3">D19-10-3-21</strain>
    </source>
</reference>
<feature type="domain" description="Lambda phage tail tube protein N-terminal" evidence="1">
    <location>
        <begin position="24"/>
        <end position="133"/>
    </location>
</feature>
<dbReference type="Gene3D" id="4.10.410.40">
    <property type="match status" value="1"/>
</dbReference>
<organism evidence="2 3">
    <name type="scientific">Paenirhodobacter populi</name>
    <dbReference type="NCBI Taxonomy" id="2306993"/>
    <lineage>
        <taxon>Bacteria</taxon>
        <taxon>Pseudomonadati</taxon>
        <taxon>Pseudomonadota</taxon>
        <taxon>Alphaproteobacteria</taxon>
        <taxon>Rhodobacterales</taxon>
        <taxon>Rhodobacter group</taxon>
        <taxon>Paenirhodobacter</taxon>
    </lineage>
</organism>
<dbReference type="Pfam" id="PF16461">
    <property type="entry name" value="Phage_TTP_12"/>
    <property type="match status" value="1"/>
</dbReference>
<evidence type="ECO:0000313" key="2">
    <source>
        <dbReference type="EMBL" id="RWR31354.1"/>
    </source>
</evidence>
<dbReference type="InterPro" id="IPR032494">
    <property type="entry name" value="Phage_TTP_N"/>
</dbReference>
<name>A0A443KEW5_9RHOB</name>
<proteinExistence type="predicted"/>
<dbReference type="EMBL" id="SAUX01000004">
    <property type="protein sequence ID" value="RWR31354.1"/>
    <property type="molecule type" value="Genomic_DNA"/>
</dbReference>
<reference evidence="2 3" key="2">
    <citation type="submission" date="2019-01" db="EMBL/GenBank/DDBJ databases">
        <authorList>
            <person name="Li Y."/>
        </authorList>
    </citation>
    <scope>NUCLEOTIDE SEQUENCE [LARGE SCALE GENOMIC DNA]</scope>
    <source>
        <strain evidence="2 3">D19-10-3-21</strain>
    </source>
</reference>
<evidence type="ECO:0000259" key="1">
    <source>
        <dbReference type="Pfam" id="PF16461"/>
    </source>
</evidence>
<comment type="caution">
    <text evidence="2">The sequence shown here is derived from an EMBL/GenBank/DDBJ whole genome shotgun (WGS) entry which is preliminary data.</text>
</comment>
<protein>
    <submittedName>
        <fullName evidence="2">Phage tail protein</fullName>
    </submittedName>
</protein>
<accession>A0A443KEW5</accession>
<dbReference type="AlphaFoldDB" id="A0A443KEW5"/>
<dbReference type="RefSeq" id="WP_128236522.1">
    <property type="nucleotide sequence ID" value="NZ_SAUX01000004.1"/>
</dbReference>
<dbReference type="Proteomes" id="UP000285295">
    <property type="component" value="Unassembled WGS sequence"/>
</dbReference>
<dbReference type="OrthoDB" id="4206561at2"/>
<sequence>MSDGMIGYGSTVRIGRGATPVFSEVKLVGDLDLPGQTADTVEVTHMKSPGRRKQFIAGLIDSGEISVPVNHIPGSETDVLLREILTSGEEVLLEITLGVSTVTDTFVAILTGYARSAPVNDKMTATATFQLSGLVENATDPGSTEGED</sequence>
<evidence type="ECO:0000313" key="3">
    <source>
        <dbReference type="Proteomes" id="UP000285295"/>
    </source>
</evidence>